<dbReference type="AlphaFoldDB" id="A0A1V6SXU6"/>
<feature type="transmembrane region" description="Helical" evidence="6">
    <location>
        <begin position="204"/>
        <end position="227"/>
    </location>
</feature>
<dbReference type="Gene3D" id="1.20.1740.10">
    <property type="entry name" value="Amino acid/polyamine transporter I"/>
    <property type="match status" value="1"/>
</dbReference>
<feature type="transmembrane region" description="Helical" evidence="6">
    <location>
        <begin position="173"/>
        <end position="192"/>
    </location>
</feature>
<organism evidence="7 8">
    <name type="scientific">Penicillium steckii</name>
    <dbReference type="NCBI Taxonomy" id="303698"/>
    <lineage>
        <taxon>Eukaryota</taxon>
        <taxon>Fungi</taxon>
        <taxon>Dikarya</taxon>
        <taxon>Ascomycota</taxon>
        <taxon>Pezizomycotina</taxon>
        <taxon>Eurotiomycetes</taxon>
        <taxon>Eurotiomycetidae</taxon>
        <taxon>Eurotiales</taxon>
        <taxon>Aspergillaceae</taxon>
        <taxon>Penicillium</taxon>
    </lineage>
</organism>
<dbReference type="PANTHER" id="PTHR45649:SF11">
    <property type="entry name" value="TRANSPORTER, PUTATIVE (EUROFUNG)-RELATED"/>
    <property type="match status" value="1"/>
</dbReference>
<dbReference type="OrthoDB" id="2417308at2759"/>
<dbReference type="GO" id="GO:0016020">
    <property type="term" value="C:membrane"/>
    <property type="evidence" value="ECO:0007669"/>
    <property type="project" value="UniProtKB-SubCell"/>
</dbReference>
<dbReference type="GO" id="GO:0022857">
    <property type="term" value="F:transmembrane transporter activity"/>
    <property type="evidence" value="ECO:0007669"/>
    <property type="project" value="InterPro"/>
</dbReference>
<sequence>MAEIDLHEYKNEISQDQIEGKGTAGGIDTDEAVLSAQGHKAQLQRSFSWMGALGLAFSIVNSWLTYAACFGVTYSYGGGPVAIFSPLISAIVQWLVLLGVSELASAFPSSGGQYHFTYIVAPEPYKAFSAYTVGMINVVAWWVNTASGTIYTAISAFGICQFLIPGFVGTQWQVYLCYLLVIFITLFPIFVIPQNRIENMTKTAMFLSILGFSLVVIVCLVMGRGNYHPSNLVEYRSTSGWGPGPGWLLGIGNGEYAFAAAGACVHIAEEIPNPSRKVPLVINLTILMGVFTAIPWIIAMTCVVQDMEAIQNAFLPSLELLYQGTGSKAAATFLQVYLTILYYSMTLISSLKIPVTHPSIACVPSQWITSSRMTWAFSRDNGLPFSDYWSEVDSKRNIPVRATLLSAGFCVIYGLLYIASTQAFNSIINTAVLMLNVTYTVPQAILLFQGRDILPSRPLNLGFLGYGIHIFSVLWLILSGIFFCFPTSNPPTLANMNYNSVVLSGIFAIVLILWIERRKKFCGPAIDWDILNAIQAAH</sequence>
<dbReference type="Pfam" id="PF13520">
    <property type="entry name" value="AA_permease_2"/>
    <property type="match status" value="1"/>
</dbReference>
<protein>
    <recommendedName>
        <fullName evidence="9">Amino acid permease/ SLC12A domain-containing protein</fullName>
    </recommendedName>
</protein>
<dbReference type="EMBL" id="MLKD01000017">
    <property type="protein sequence ID" value="OQE18731.1"/>
    <property type="molecule type" value="Genomic_DNA"/>
</dbReference>
<reference evidence="8" key="1">
    <citation type="journal article" date="2017" name="Nat. Microbiol.">
        <title>Global analysis of biosynthetic gene clusters reveals vast potential of secondary metabolite production in Penicillium species.</title>
        <authorList>
            <person name="Nielsen J.C."/>
            <person name="Grijseels S."/>
            <person name="Prigent S."/>
            <person name="Ji B."/>
            <person name="Dainat J."/>
            <person name="Nielsen K.F."/>
            <person name="Frisvad J.C."/>
            <person name="Workman M."/>
            <person name="Nielsen J."/>
        </authorList>
    </citation>
    <scope>NUCLEOTIDE SEQUENCE [LARGE SCALE GENOMIC DNA]</scope>
    <source>
        <strain evidence="8">IBT 24891</strain>
    </source>
</reference>
<feature type="transmembrane region" description="Helical" evidence="6">
    <location>
        <begin position="247"/>
        <end position="268"/>
    </location>
</feature>
<dbReference type="PIRSF" id="PIRSF006060">
    <property type="entry name" value="AA_transporter"/>
    <property type="match status" value="1"/>
</dbReference>
<feature type="transmembrane region" description="Helical" evidence="6">
    <location>
        <begin position="460"/>
        <end position="485"/>
    </location>
</feature>
<keyword evidence="2" id="KW-0813">Transport</keyword>
<evidence type="ECO:0000256" key="5">
    <source>
        <dbReference type="ARBA" id="ARBA00023136"/>
    </source>
</evidence>
<evidence type="ECO:0000256" key="6">
    <source>
        <dbReference type="SAM" id="Phobius"/>
    </source>
</evidence>
<keyword evidence="8" id="KW-1185">Reference proteome</keyword>
<feature type="transmembrane region" description="Helical" evidence="6">
    <location>
        <begin position="320"/>
        <end position="343"/>
    </location>
</feature>
<comment type="subcellular location">
    <subcellularLocation>
        <location evidence="1">Membrane</location>
        <topology evidence="1">Multi-pass membrane protein</topology>
    </subcellularLocation>
</comment>
<feature type="transmembrane region" description="Helical" evidence="6">
    <location>
        <begin position="497"/>
        <end position="515"/>
    </location>
</feature>
<keyword evidence="3 6" id="KW-0812">Transmembrane</keyword>
<keyword evidence="4 6" id="KW-1133">Transmembrane helix</keyword>
<feature type="transmembrane region" description="Helical" evidence="6">
    <location>
        <begin position="81"/>
        <end position="104"/>
    </location>
</feature>
<comment type="caution">
    <text evidence="7">The sequence shown here is derived from an EMBL/GenBank/DDBJ whole genome shotgun (WGS) entry which is preliminary data.</text>
</comment>
<feature type="transmembrane region" description="Helical" evidence="6">
    <location>
        <begin position="47"/>
        <end position="69"/>
    </location>
</feature>
<evidence type="ECO:0000256" key="3">
    <source>
        <dbReference type="ARBA" id="ARBA00022692"/>
    </source>
</evidence>
<feature type="transmembrane region" description="Helical" evidence="6">
    <location>
        <begin position="402"/>
        <end position="420"/>
    </location>
</feature>
<name>A0A1V6SXU6_9EURO</name>
<gene>
    <name evidence="7" type="ORF">PENSTE_c017G09158</name>
</gene>
<feature type="transmembrane region" description="Helical" evidence="6">
    <location>
        <begin position="426"/>
        <end position="448"/>
    </location>
</feature>
<dbReference type="Proteomes" id="UP000191285">
    <property type="component" value="Unassembled WGS sequence"/>
</dbReference>
<evidence type="ECO:0000256" key="2">
    <source>
        <dbReference type="ARBA" id="ARBA00022448"/>
    </source>
</evidence>
<evidence type="ECO:0000313" key="7">
    <source>
        <dbReference type="EMBL" id="OQE18731.1"/>
    </source>
</evidence>
<evidence type="ECO:0000256" key="1">
    <source>
        <dbReference type="ARBA" id="ARBA00004141"/>
    </source>
</evidence>
<evidence type="ECO:0000256" key="4">
    <source>
        <dbReference type="ARBA" id="ARBA00022989"/>
    </source>
</evidence>
<keyword evidence="5 6" id="KW-0472">Membrane</keyword>
<evidence type="ECO:0008006" key="9">
    <source>
        <dbReference type="Google" id="ProtNLM"/>
    </source>
</evidence>
<dbReference type="InterPro" id="IPR002293">
    <property type="entry name" value="AA/rel_permease1"/>
</dbReference>
<feature type="transmembrane region" description="Helical" evidence="6">
    <location>
        <begin position="280"/>
        <end position="300"/>
    </location>
</feature>
<evidence type="ECO:0000313" key="8">
    <source>
        <dbReference type="Proteomes" id="UP000191285"/>
    </source>
</evidence>
<accession>A0A1V6SXU6</accession>
<proteinExistence type="predicted"/>
<dbReference type="PANTHER" id="PTHR45649">
    <property type="entry name" value="AMINO-ACID PERMEASE BAT1"/>
    <property type="match status" value="1"/>
</dbReference>